<sequence>MRQAQDEVARVTSAVQASGPLMIPVAPVQVRPHIGTLEAVLDTLYRIDYVLESAMSGAQPQPDPEYVRGLTRAVQERAQGLSMDLADLPSRFDDQADAEASASYANAAGAAYQALLQRIEDAAWQMMGRAQDCDAEIVESVSEMVGDPRIQGLRQ</sequence>
<reference evidence="1 2" key="1">
    <citation type="submission" date="2017-08" db="EMBL/GenBank/DDBJ databases">
        <title>Phylogenetic analysis of Mycobacterium avium complex whole genomes.</title>
        <authorList>
            <person name="Caverly L.J."/>
            <person name="Spilker T."/>
            <person name="Lipuma J."/>
        </authorList>
    </citation>
    <scope>NUCLEOTIDE SEQUENCE [LARGE SCALE GENOMIC DNA]</scope>
    <source>
        <strain evidence="1 2">FLAC0165</strain>
    </source>
</reference>
<gene>
    <name evidence="1" type="ORF">CKJ66_12230</name>
</gene>
<name>A0A2A2ZJK5_MYCAV</name>
<evidence type="ECO:0000313" key="1">
    <source>
        <dbReference type="EMBL" id="PBA26545.1"/>
    </source>
</evidence>
<protein>
    <submittedName>
        <fullName evidence="1">Uncharacterized protein</fullName>
    </submittedName>
</protein>
<organism evidence="1 2">
    <name type="scientific">Mycobacterium avium</name>
    <dbReference type="NCBI Taxonomy" id="1764"/>
    <lineage>
        <taxon>Bacteria</taxon>
        <taxon>Bacillati</taxon>
        <taxon>Actinomycetota</taxon>
        <taxon>Actinomycetes</taxon>
        <taxon>Mycobacteriales</taxon>
        <taxon>Mycobacteriaceae</taxon>
        <taxon>Mycobacterium</taxon>
        <taxon>Mycobacterium avium complex (MAC)</taxon>
    </lineage>
</organism>
<accession>A0A2A2ZJK5</accession>
<dbReference type="EMBL" id="NSFD01000030">
    <property type="protein sequence ID" value="PBA26545.1"/>
    <property type="molecule type" value="Genomic_DNA"/>
</dbReference>
<proteinExistence type="predicted"/>
<evidence type="ECO:0000313" key="2">
    <source>
        <dbReference type="Proteomes" id="UP000217768"/>
    </source>
</evidence>
<dbReference type="Proteomes" id="UP000217768">
    <property type="component" value="Unassembled WGS sequence"/>
</dbReference>
<comment type="caution">
    <text evidence="1">The sequence shown here is derived from an EMBL/GenBank/DDBJ whole genome shotgun (WGS) entry which is preliminary data.</text>
</comment>
<dbReference type="AlphaFoldDB" id="A0A2A2ZJK5"/>